<accession>A0A9P4S8S5</accession>
<dbReference type="Proteomes" id="UP000799429">
    <property type="component" value="Unassembled WGS sequence"/>
</dbReference>
<name>A0A9P4S8S5_9PEZI</name>
<evidence type="ECO:0000256" key="1">
    <source>
        <dbReference type="SAM" id="Coils"/>
    </source>
</evidence>
<protein>
    <submittedName>
        <fullName evidence="2">Uncharacterized protein</fullName>
    </submittedName>
</protein>
<feature type="coiled-coil region" evidence="1">
    <location>
        <begin position="101"/>
        <end position="160"/>
    </location>
</feature>
<sequence>MNDARLTFPPNKWSLFLPALDPDKDTSEQNIQARKAWDAQVRCEEKKETPRAWRIILYDPLKRKFSENPISTDDTIHNEFTKLKERADYLEQERSFTGMLVDQLAREAGSAYEEMFEIEEEFMEATDRWKYTVDGYERNLERANRTIQLLQALLKVADEKGINQK</sequence>
<keyword evidence="1" id="KW-0175">Coiled coil</keyword>
<dbReference type="EMBL" id="MU006100">
    <property type="protein sequence ID" value="KAF2837153.1"/>
    <property type="molecule type" value="Genomic_DNA"/>
</dbReference>
<evidence type="ECO:0000313" key="3">
    <source>
        <dbReference type="Proteomes" id="UP000799429"/>
    </source>
</evidence>
<evidence type="ECO:0000313" key="2">
    <source>
        <dbReference type="EMBL" id="KAF2837153.1"/>
    </source>
</evidence>
<gene>
    <name evidence="2" type="ORF">M501DRAFT_1032905</name>
</gene>
<comment type="caution">
    <text evidence="2">The sequence shown here is derived from an EMBL/GenBank/DDBJ whole genome shotgun (WGS) entry which is preliminary data.</text>
</comment>
<organism evidence="2 3">
    <name type="scientific">Patellaria atrata CBS 101060</name>
    <dbReference type="NCBI Taxonomy" id="1346257"/>
    <lineage>
        <taxon>Eukaryota</taxon>
        <taxon>Fungi</taxon>
        <taxon>Dikarya</taxon>
        <taxon>Ascomycota</taxon>
        <taxon>Pezizomycotina</taxon>
        <taxon>Dothideomycetes</taxon>
        <taxon>Dothideomycetes incertae sedis</taxon>
        <taxon>Patellariales</taxon>
        <taxon>Patellariaceae</taxon>
        <taxon>Patellaria</taxon>
    </lineage>
</organism>
<dbReference type="AlphaFoldDB" id="A0A9P4S8S5"/>
<keyword evidence="3" id="KW-1185">Reference proteome</keyword>
<proteinExistence type="predicted"/>
<reference evidence="2" key="1">
    <citation type="journal article" date="2020" name="Stud. Mycol.">
        <title>101 Dothideomycetes genomes: a test case for predicting lifestyles and emergence of pathogens.</title>
        <authorList>
            <person name="Haridas S."/>
            <person name="Albert R."/>
            <person name="Binder M."/>
            <person name="Bloem J."/>
            <person name="Labutti K."/>
            <person name="Salamov A."/>
            <person name="Andreopoulos B."/>
            <person name="Baker S."/>
            <person name="Barry K."/>
            <person name="Bills G."/>
            <person name="Bluhm B."/>
            <person name="Cannon C."/>
            <person name="Castanera R."/>
            <person name="Culley D."/>
            <person name="Daum C."/>
            <person name="Ezra D."/>
            <person name="Gonzalez J."/>
            <person name="Henrissat B."/>
            <person name="Kuo A."/>
            <person name="Liang C."/>
            <person name="Lipzen A."/>
            <person name="Lutzoni F."/>
            <person name="Magnuson J."/>
            <person name="Mondo S."/>
            <person name="Nolan M."/>
            <person name="Ohm R."/>
            <person name="Pangilinan J."/>
            <person name="Park H.-J."/>
            <person name="Ramirez L."/>
            <person name="Alfaro M."/>
            <person name="Sun H."/>
            <person name="Tritt A."/>
            <person name="Yoshinaga Y."/>
            <person name="Zwiers L.-H."/>
            <person name="Turgeon B."/>
            <person name="Goodwin S."/>
            <person name="Spatafora J."/>
            <person name="Crous P."/>
            <person name="Grigoriev I."/>
        </authorList>
    </citation>
    <scope>NUCLEOTIDE SEQUENCE</scope>
    <source>
        <strain evidence="2">CBS 101060</strain>
    </source>
</reference>